<keyword evidence="11" id="KW-1185">Reference proteome</keyword>
<organism evidence="10 11">
    <name type="scientific">Paenibacillus puldeungensis</name>
    <dbReference type="NCBI Taxonomy" id="696536"/>
    <lineage>
        <taxon>Bacteria</taxon>
        <taxon>Bacillati</taxon>
        <taxon>Bacillota</taxon>
        <taxon>Bacilli</taxon>
        <taxon>Bacillales</taxon>
        <taxon>Paenibacillaceae</taxon>
        <taxon>Paenibacillus</taxon>
    </lineage>
</organism>
<reference evidence="11" key="1">
    <citation type="journal article" date="2019" name="Int. J. Syst. Evol. Microbiol.">
        <title>The Global Catalogue of Microorganisms (GCM) 10K type strain sequencing project: providing services to taxonomists for standard genome sequencing and annotation.</title>
        <authorList>
            <consortium name="The Broad Institute Genomics Platform"/>
            <consortium name="The Broad Institute Genome Sequencing Center for Infectious Disease"/>
            <person name="Wu L."/>
            <person name="Ma J."/>
        </authorList>
    </citation>
    <scope>NUCLEOTIDE SEQUENCE [LARGE SCALE GENOMIC DNA]</scope>
    <source>
        <strain evidence="11">CCUG 59189</strain>
    </source>
</reference>
<evidence type="ECO:0000256" key="7">
    <source>
        <dbReference type="ARBA" id="ARBA00023288"/>
    </source>
</evidence>
<sequence length="383" mass="42989">MSKMKYVHIAILIAVVTCSITGCWNYREIEKMLVGVGVAIDKTEDGKIQLTAEVVDISQGKEMQIGAQLITVTGDTMFDVVRRMITKFGMKLYWSHAKAVIMSQEVAREGAAKIIDWYMRDAETRSDIHILVSGEKTAREVLAINEKGEEPISFKLEEMLKNLSSVSTSPVIQIWDFIDAVNTPGKTGFVPLVYLKQGSQGKQVASIEGGAVFKEDKMIGILGGKETKNVLFVRNEIQGGILTLGSYERPPGISLEIFKSKTEIKPVIVDGELEVQVSIRTVTAIDEVQNDQDFYLKEGYTRLEREAAEKLQNEVLSTIHMVQKQYGSDIFGIGLAIHRKMPKEWKKLEPDWEYHFKNLKATVQAQVEIRNTAMTSKPIKLKD</sequence>
<evidence type="ECO:0000313" key="11">
    <source>
        <dbReference type="Proteomes" id="UP001597262"/>
    </source>
</evidence>
<keyword evidence="7" id="KW-0449">Lipoprotein</keyword>
<dbReference type="NCBIfam" id="TIGR02887">
    <property type="entry name" value="spore_ger_x_C"/>
    <property type="match status" value="1"/>
</dbReference>
<dbReference type="InterPro" id="IPR038501">
    <property type="entry name" value="Spore_GerAC_C_sf"/>
</dbReference>
<comment type="similarity">
    <text evidence="2">Belongs to the GerABKC lipoprotein family.</text>
</comment>
<dbReference type="PROSITE" id="PS51257">
    <property type="entry name" value="PROKAR_LIPOPROTEIN"/>
    <property type="match status" value="1"/>
</dbReference>
<dbReference type="Pfam" id="PF05504">
    <property type="entry name" value="Spore_GerAC"/>
    <property type="match status" value="1"/>
</dbReference>
<dbReference type="Pfam" id="PF25198">
    <property type="entry name" value="Spore_GerAC_N"/>
    <property type="match status" value="1"/>
</dbReference>
<keyword evidence="4" id="KW-0732">Signal</keyword>
<dbReference type="InterPro" id="IPR008844">
    <property type="entry name" value="Spore_GerAC-like"/>
</dbReference>
<evidence type="ECO:0000256" key="1">
    <source>
        <dbReference type="ARBA" id="ARBA00004635"/>
    </source>
</evidence>
<keyword evidence="6" id="KW-0564">Palmitate</keyword>
<evidence type="ECO:0000256" key="6">
    <source>
        <dbReference type="ARBA" id="ARBA00023139"/>
    </source>
</evidence>
<evidence type="ECO:0000256" key="3">
    <source>
        <dbReference type="ARBA" id="ARBA00022544"/>
    </source>
</evidence>
<keyword evidence="3" id="KW-0309">Germination</keyword>
<comment type="caution">
    <text evidence="10">The sequence shown here is derived from an EMBL/GenBank/DDBJ whole genome shotgun (WGS) entry which is preliminary data.</text>
</comment>
<dbReference type="RefSeq" id="WP_379320809.1">
    <property type="nucleotide sequence ID" value="NZ_JBHTLM010000016.1"/>
</dbReference>
<name>A0ABW3S1H6_9BACL</name>
<evidence type="ECO:0000313" key="10">
    <source>
        <dbReference type="EMBL" id="MFD1178364.1"/>
    </source>
</evidence>
<proteinExistence type="inferred from homology"/>
<comment type="subcellular location">
    <subcellularLocation>
        <location evidence="1">Membrane</location>
        <topology evidence="1">Lipid-anchor</topology>
    </subcellularLocation>
</comment>
<dbReference type="Gene3D" id="3.30.300.210">
    <property type="entry name" value="Nutrient germinant receptor protein C, domain 3"/>
    <property type="match status" value="1"/>
</dbReference>
<evidence type="ECO:0000256" key="2">
    <source>
        <dbReference type="ARBA" id="ARBA00007886"/>
    </source>
</evidence>
<keyword evidence="5" id="KW-0472">Membrane</keyword>
<dbReference type="InterPro" id="IPR057336">
    <property type="entry name" value="GerAC_N"/>
</dbReference>
<accession>A0ABW3S1H6</accession>
<dbReference type="InterPro" id="IPR046953">
    <property type="entry name" value="Spore_GerAC-like_C"/>
</dbReference>
<evidence type="ECO:0000256" key="5">
    <source>
        <dbReference type="ARBA" id="ARBA00023136"/>
    </source>
</evidence>
<evidence type="ECO:0000259" key="9">
    <source>
        <dbReference type="Pfam" id="PF25198"/>
    </source>
</evidence>
<feature type="domain" description="Spore germination GerAC-like C-terminal" evidence="8">
    <location>
        <begin position="208"/>
        <end position="372"/>
    </location>
</feature>
<dbReference type="Proteomes" id="UP001597262">
    <property type="component" value="Unassembled WGS sequence"/>
</dbReference>
<dbReference type="EMBL" id="JBHTLM010000016">
    <property type="protein sequence ID" value="MFD1178364.1"/>
    <property type="molecule type" value="Genomic_DNA"/>
</dbReference>
<dbReference type="PANTHER" id="PTHR35789">
    <property type="entry name" value="SPORE GERMINATION PROTEIN B3"/>
    <property type="match status" value="1"/>
</dbReference>
<dbReference type="PANTHER" id="PTHR35789:SF1">
    <property type="entry name" value="SPORE GERMINATION PROTEIN B3"/>
    <property type="match status" value="1"/>
</dbReference>
<evidence type="ECO:0000259" key="8">
    <source>
        <dbReference type="Pfam" id="PF05504"/>
    </source>
</evidence>
<gene>
    <name evidence="10" type="ORF">ACFQ3W_18975</name>
</gene>
<feature type="domain" description="Spore germination protein N-terminal" evidence="9">
    <location>
        <begin position="25"/>
        <end position="193"/>
    </location>
</feature>
<protein>
    <submittedName>
        <fullName evidence="10">Ger(X)C family spore germination protein</fullName>
    </submittedName>
</protein>
<evidence type="ECO:0000256" key="4">
    <source>
        <dbReference type="ARBA" id="ARBA00022729"/>
    </source>
</evidence>